<proteinExistence type="predicted"/>
<dbReference type="AlphaFoldDB" id="Z9JIE2"/>
<protein>
    <submittedName>
        <fullName evidence="1">Uncharacterized protein</fullName>
    </submittedName>
</protein>
<sequence length="81" mass="9223">MQFQKMSRWGGIMVTAWKYYRGSLQCKPQQSIRDFVAFQFNRDGSVIEIAANAEYFTETIALAQGRVVMSPGDNGQENQPK</sequence>
<organism evidence="1 2">
    <name type="scientific">Xylella taiwanensis</name>
    <dbReference type="NCBI Taxonomy" id="1444770"/>
    <lineage>
        <taxon>Bacteria</taxon>
        <taxon>Pseudomonadati</taxon>
        <taxon>Pseudomonadota</taxon>
        <taxon>Gammaproteobacteria</taxon>
        <taxon>Lysobacterales</taxon>
        <taxon>Lysobacteraceae</taxon>
        <taxon>Xylella</taxon>
    </lineage>
</organism>
<name>Z9JIE2_9GAMM</name>
<evidence type="ECO:0000313" key="2">
    <source>
        <dbReference type="Proteomes" id="UP000020406"/>
    </source>
</evidence>
<dbReference type="PATRIC" id="fig|1444770.3.peg.2110"/>
<reference evidence="1 2" key="1">
    <citation type="journal article" date="2014" name="Genome Announc.">
        <title>Draft Genome Sequence of Xylella fastidiosa Pear Leaf Scorch Strain in Taiwan.</title>
        <authorList>
            <person name="Su C.C."/>
            <person name="Deng W.L."/>
            <person name="Jan F.J."/>
            <person name="Chang C.J."/>
            <person name="Huang H."/>
            <person name="Chen J."/>
        </authorList>
    </citation>
    <scope>NUCLEOTIDE SEQUENCE [LARGE SCALE GENOMIC DNA]</scope>
    <source>
        <strain evidence="1 2">PLS229</strain>
    </source>
</reference>
<evidence type="ECO:0000313" key="1">
    <source>
        <dbReference type="EMBL" id="EWS77793.1"/>
    </source>
</evidence>
<dbReference type="Proteomes" id="UP000020406">
    <property type="component" value="Unassembled WGS sequence"/>
</dbReference>
<accession>Z9JIE2</accession>
<comment type="caution">
    <text evidence="1">The sequence shown here is derived from an EMBL/GenBank/DDBJ whole genome shotgun (WGS) entry which is preliminary data.</text>
</comment>
<dbReference type="KEGG" id="xtw:AB672_06700"/>
<dbReference type="EMBL" id="JDSQ01000014">
    <property type="protein sequence ID" value="EWS77793.1"/>
    <property type="molecule type" value="Genomic_DNA"/>
</dbReference>
<dbReference type="RefSeq" id="WP_038271561.1">
    <property type="nucleotide sequence ID" value="NZ_JAJPPP010000002.1"/>
</dbReference>
<gene>
    <name evidence="1" type="ORF">AF72_08915</name>
</gene>